<gene>
    <name evidence="6" type="ORF">MAIT1_04223</name>
</gene>
<dbReference type="SUPFAM" id="SSF56672">
    <property type="entry name" value="DNA/RNA polymerases"/>
    <property type="match status" value="1"/>
</dbReference>
<dbReference type="OrthoDB" id="9764911at2"/>
<keyword evidence="6" id="KW-0808">Transferase</keyword>
<dbReference type="GO" id="GO:0006261">
    <property type="term" value="P:DNA-templated DNA replication"/>
    <property type="evidence" value="ECO:0007669"/>
    <property type="project" value="InterPro"/>
</dbReference>
<dbReference type="PANTHER" id="PTHR10133:SF27">
    <property type="entry name" value="DNA POLYMERASE NU"/>
    <property type="match status" value="1"/>
</dbReference>
<dbReference type="RefSeq" id="WP_085442424.1">
    <property type="nucleotide sequence ID" value="NZ_LVJN01000019.1"/>
</dbReference>
<accession>A0A1Y2K5R8</accession>
<keyword evidence="7" id="KW-1185">Reference proteome</keyword>
<dbReference type="InterPro" id="IPR002298">
    <property type="entry name" value="DNA_polymerase_A"/>
</dbReference>
<dbReference type="PANTHER" id="PTHR10133">
    <property type="entry name" value="DNA POLYMERASE I"/>
    <property type="match status" value="1"/>
</dbReference>
<keyword evidence="6" id="KW-0548">Nucleotidyltransferase</keyword>
<dbReference type="GO" id="GO:0006302">
    <property type="term" value="P:double-strand break repair"/>
    <property type="evidence" value="ECO:0007669"/>
    <property type="project" value="TreeGrafter"/>
</dbReference>
<sequence>MPCTLYLDLEARSPSDLKKVGVHKYAEDPGTEILLFSYKLGEKSTKLWFKGEKLPQEIIDHVNSGGIVIAHNAEFDRVIWNTIGERSHGFPKIKSIQFRDTMARAGAMSLPRSLNNCAVALGVDIGKDKEGTQLMREMCSPTGTTINGDPIWREDPESIKRLGEYAKRDVDVLYRIDQKLRPLRNSEQRVWEMDQRINDRGLHVDLELATKTRSLANMITEGLNEQIHTKTGGAVKTATATKSLLEWVNSQGLKAHSLKKDVVPGLIEKAKGAGLWHVVRALEIRQQASKSSIAKIKRMEERVCNDGRVKGMLLFHGATTGRWTGRGLQPQNLPRGVLTPEEIEKAAKDVLNQDVEALHEMGLPVLEIISSCLRSLFTAKPGHLLIVADFSSIEARILAWLANEGPVLKVFRGDGKVYEHAASHIFGVPVGQVNKEQRSIGKVAVLALGYGGGVNAFKQMASTYDVTISDKKIESVKQNWRKANPRITELWRLLEGAAIRAIKQPGRVFQAGGKISFTVDEGHLWCRLPSGRSICYPYATLKPSTTPWGKPTTKILFKGVDSTTKKWVQQDTYGGKLAENITQAVARDILAESMMRIEEVGHPIVLHVHDEIVCEIKEGSVEVSEFEQLMAETPHWAKDLPLQAEGWTGKRYRK</sequence>
<comment type="caution">
    <text evidence="6">The sequence shown here is derived from an EMBL/GenBank/DDBJ whole genome shotgun (WGS) entry which is preliminary data.</text>
</comment>
<proteinExistence type="predicted"/>
<dbReference type="SMART" id="SM00482">
    <property type="entry name" value="POLAc"/>
    <property type="match status" value="1"/>
</dbReference>
<evidence type="ECO:0000256" key="4">
    <source>
        <dbReference type="ARBA" id="ARBA00049244"/>
    </source>
</evidence>
<feature type="domain" description="DNA-directed DNA polymerase family A palm" evidence="5">
    <location>
        <begin position="370"/>
        <end position="620"/>
    </location>
</feature>
<evidence type="ECO:0000313" key="7">
    <source>
        <dbReference type="Proteomes" id="UP000194003"/>
    </source>
</evidence>
<dbReference type="Gene3D" id="1.10.150.20">
    <property type="entry name" value="5' to 3' exonuclease, C-terminal subdomain"/>
    <property type="match status" value="1"/>
</dbReference>
<dbReference type="Proteomes" id="UP000194003">
    <property type="component" value="Unassembled WGS sequence"/>
</dbReference>
<protein>
    <recommendedName>
        <fullName evidence="2">DNA-directed DNA polymerase</fullName>
        <ecNumber evidence="2">2.7.7.7</ecNumber>
    </recommendedName>
</protein>
<evidence type="ECO:0000256" key="1">
    <source>
        <dbReference type="ARBA" id="ARBA00011541"/>
    </source>
</evidence>
<comment type="catalytic activity">
    <reaction evidence="4">
        <text>DNA(n) + a 2'-deoxyribonucleoside 5'-triphosphate = DNA(n+1) + diphosphate</text>
        <dbReference type="Rhea" id="RHEA:22508"/>
        <dbReference type="Rhea" id="RHEA-COMP:17339"/>
        <dbReference type="Rhea" id="RHEA-COMP:17340"/>
        <dbReference type="ChEBI" id="CHEBI:33019"/>
        <dbReference type="ChEBI" id="CHEBI:61560"/>
        <dbReference type="ChEBI" id="CHEBI:173112"/>
        <dbReference type="EC" id="2.7.7.7"/>
    </reaction>
</comment>
<dbReference type="Pfam" id="PF00476">
    <property type="entry name" value="DNA_pol_A"/>
    <property type="match status" value="1"/>
</dbReference>
<keyword evidence="6" id="KW-0239">DNA-directed DNA polymerase</keyword>
<evidence type="ECO:0000259" key="5">
    <source>
        <dbReference type="SMART" id="SM00482"/>
    </source>
</evidence>
<dbReference type="InterPro" id="IPR043502">
    <property type="entry name" value="DNA/RNA_pol_sf"/>
</dbReference>
<reference evidence="6 7" key="1">
    <citation type="journal article" date="2016" name="BMC Genomics">
        <title>Combined genomic and structural analyses of a cultured magnetotactic bacterium reveals its niche adaptation to a dynamic environment.</title>
        <authorList>
            <person name="Araujo A.C."/>
            <person name="Morillo V."/>
            <person name="Cypriano J."/>
            <person name="Teixeira L.C."/>
            <person name="Leao P."/>
            <person name="Lyra S."/>
            <person name="Almeida L.G."/>
            <person name="Bazylinski D.A."/>
            <person name="Vasconcellos A.T."/>
            <person name="Abreu F."/>
            <person name="Lins U."/>
        </authorList>
    </citation>
    <scope>NUCLEOTIDE SEQUENCE [LARGE SCALE GENOMIC DNA]</scope>
    <source>
        <strain evidence="6 7">IT-1</strain>
    </source>
</reference>
<evidence type="ECO:0000313" key="6">
    <source>
        <dbReference type="EMBL" id="OSM04333.1"/>
    </source>
</evidence>
<keyword evidence="3" id="KW-0235">DNA replication</keyword>
<dbReference type="GO" id="GO:0004527">
    <property type="term" value="F:exonuclease activity"/>
    <property type="evidence" value="ECO:0007669"/>
    <property type="project" value="UniProtKB-KW"/>
</dbReference>
<dbReference type="EC" id="2.7.7.7" evidence="2"/>
<dbReference type="SUPFAM" id="SSF53098">
    <property type="entry name" value="Ribonuclease H-like"/>
    <property type="match status" value="1"/>
</dbReference>
<evidence type="ECO:0000256" key="3">
    <source>
        <dbReference type="ARBA" id="ARBA00022705"/>
    </source>
</evidence>
<organism evidence="6 7">
    <name type="scientific">Magnetofaba australis IT-1</name>
    <dbReference type="NCBI Taxonomy" id="1434232"/>
    <lineage>
        <taxon>Bacteria</taxon>
        <taxon>Pseudomonadati</taxon>
        <taxon>Pseudomonadota</taxon>
        <taxon>Magnetococcia</taxon>
        <taxon>Magnetococcales</taxon>
        <taxon>Magnetococcaceae</taxon>
        <taxon>Magnetofaba</taxon>
    </lineage>
</organism>
<dbReference type="EMBL" id="LVJN01000019">
    <property type="protein sequence ID" value="OSM04333.1"/>
    <property type="molecule type" value="Genomic_DNA"/>
</dbReference>
<dbReference type="InterPro" id="IPR001098">
    <property type="entry name" value="DNA-dir_DNA_pol_A_palm_dom"/>
</dbReference>
<dbReference type="GO" id="GO:0003887">
    <property type="term" value="F:DNA-directed DNA polymerase activity"/>
    <property type="evidence" value="ECO:0007669"/>
    <property type="project" value="UniProtKB-KW"/>
</dbReference>
<name>A0A1Y2K5R8_9PROT</name>
<dbReference type="STRING" id="1434232.MAIT1_04223"/>
<evidence type="ECO:0000256" key="2">
    <source>
        <dbReference type="ARBA" id="ARBA00012417"/>
    </source>
</evidence>
<dbReference type="InterPro" id="IPR012337">
    <property type="entry name" value="RNaseH-like_sf"/>
</dbReference>
<comment type="subunit">
    <text evidence="1">Single-chain monomer with multiple functions.</text>
</comment>
<dbReference type="AlphaFoldDB" id="A0A1Y2K5R8"/>
<dbReference type="GO" id="GO:0003677">
    <property type="term" value="F:DNA binding"/>
    <property type="evidence" value="ECO:0007669"/>
    <property type="project" value="InterPro"/>
</dbReference>